<dbReference type="Gene3D" id="1.10.510.10">
    <property type="entry name" value="Transferase(Phosphotransferase) domain 1"/>
    <property type="match status" value="1"/>
</dbReference>
<dbReference type="GO" id="GO:0005524">
    <property type="term" value="F:ATP binding"/>
    <property type="evidence" value="ECO:0007669"/>
    <property type="project" value="UniProtKB-UniRule"/>
</dbReference>
<evidence type="ECO:0000256" key="3">
    <source>
        <dbReference type="ARBA" id="ARBA00022679"/>
    </source>
</evidence>
<dbReference type="InterPro" id="IPR017441">
    <property type="entry name" value="Protein_kinase_ATP_BS"/>
</dbReference>
<evidence type="ECO:0000313" key="11">
    <source>
        <dbReference type="EMBL" id="SZX62429.1"/>
    </source>
</evidence>
<evidence type="ECO:0000256" key="1">
    <source>
        <dbReference type="ARBA" id="ARBA00005843"/>
    </source>
</evidence>
<dbReference type="PROSITE" id="PS50011">
    <property type="entry name" value="PROTEIN_KINASE_DOM"/>
    <property type="match status" value="1"/>
</dbReference>
<dbReference type="PROSITE" id="PS50088">
    <property type="entry name" value="ANK_REPEAT"/>
    <property type="match status" value="2"/>
</dbReference>
<evidence type="ECO:0000256" key="4">
    <source>
        <dbReference type="ARBA" id="ARBA00022741"/>
    </source>
</evidence>
<sequence length="527" mass="58312">MHEAQPDGARRTSFSLMERAVAADNKSPPIGDDTSTHGASLHGENAARRQAITELLFFASVGDVSRCKKICKTWRIQPQEASCCDYDKRTPLHLAAAEGCYSVAAWLLEEMGAAANPVDRFKRTPLEDAVRGDHGEVVSLLLHHGGKVTSKEGVLIDLGDSTLSGNVRIFGEIDPEWELDPKQIVFEQKVGEGEFGVVYRAQYLGTTVAVKVLKDTNVVALGDFRTEMNVLQKVHHPHTVQFFGAVTKQTPYMIVTEFMSCGSMADMFRSKEFPSLRRSVQLALDCARGIAYLHNHNPLSIIHRDLKPANLMIGGSHVDTDMHRRLLLHELGTVKIADFGLSKSLKLNKGGDPGDTPEGSRQGGSTVAAAAAASGEDDSAQPRHEQKMKQAHSYKLTGETGSYRYMAPEVFRHELYNHKVDQYAFAMICYQLFQGLPPFYTLDPVQAARAAAQHSARPEWSALNRQHRRVPDALKDLVGRCWDADYDKRPEMTEVIEELQRVLKELPLDSSVSQQHSNSSGGCCSMQ</sequence>
<dbReference type="Gene3D" id="3.30.200.20">
    <property type="entry name" value="Phosphorylase Kinase, domain 1"/>
    <property type="match status" value="1"/>
</dbReference>
<evidence type="ECO:0000313" key="12">
    <source>
        <dbReference type="Proteomes" id="UP000256970"/>
    </source>
</evidence>
<keyword evidence="7" id="KW-0040">ANK repeat</keyword>
<dbReference type="SUPFAM" id="SSF48403">
    <property type="entry name" value="Ankyrin repeat"/>
    <property type="match status" value="1"/>
</dbReference>
<keyword evidence="6 8" id="KW-0067">ATP-binding</keyword>
<keyword evidence="12" id="KW-1185">Reference proteome</keyword>
<dbReference type="AlphaFoldDB" id="A0A383VCD4"/>
<evidence type="ECO:0000256" key="8">
    <source>
        <dbReference type="PROSITE-ProRule" id="PRU10141"/>
    </source>
</evidence>
<dbReference type="PROSITE" id="PS00107">
    <property type="entry name" value="PROTEIN_KINASE_ATP"/>
    <property type="match status" value="1"/>
</dbReference>
<dbReference type="CDD" id="cd13999">
    <property type="entry name" value="STKc_MAP3K-like"/>
    <property type="match status" value="1"/>
</dbReference>
<feature type="repeat" description="ANK" evidence="7">
    <location>
        <begin position="121"/>
        <end position="153"/>
    </location>
</feature>
<keyword evidence="5" id="KW-0418">Kinase</keyword>
<dbReference type="InterPro" id="IPR000719">
    <property type="entry name" value="Prot_kinase_dom"/>
</dbReference>
<dbReference type="Proteomes" id="UP000256970">
    <property type="component" value="Unassembled WGS sequence"/>
</dbReference>
<evidence type="ECO:0000256" key="7">
    <source>
        <dbReference type="PROSITE-ProRule" id="PRU00023"/>
    </source>
</evidence>
<dbReference type="InterPro" id="IPR008271">
    <property type="entry name" value="Ser/Thr_kinase_AS"/>
</dbReference>
<reference evidence="11 12" key="1">
    <citation type="submission" date="2016-10" db="EMBL/GenBank/DDBJ databases">
        <authorList>
            <person name="Cai Z."/>
        </authorList>
    </citation>
    <scope>NUCLEOTIDE SEQUENCE [LARGE SCALE GENOMIC DNA]</scope>
</reference>
<dbReference type="GO" id="GO:0004674">
    <property type="term" value="F:protein serine/threonine kinase activity"/>
    <property type="evidence" value="ECO:0007669"/>
    <property type="project" value="UniProtKB-KW"/>
</dbReference>
<keyword evidence="4 8" id="KW-0547">Nucleotide-binding</keyword>
<dbReference type="InterPro" id="IPR011009">
    <property type="entry name" value="Kinase-like_dom_sf"/>
</dbReference>
<proteinExistence type="inferred from homology"/>
<gene>
    <name evidence="11" type="ORF">BQ4739_LOCUS3014</name>
</gene>
<dbReference type="EMBL" id="FNXT01000225">
    <property type="protein sequence ID" value="SZX62429.1"/>
    <property type="molecule type" value="Genomic_DNA"/>
</dbReference>
<dbReference type="SUPFAM" id="SSF56112">
    <property type="entry name" value="Protein kinase-like (PK-like)"/>
    <property type="match status" value="1"/>
</dbReference>
<evidence type="ECO:0000256" key="5">
    <source>
        <dbReference type="ARBA" id="ARBA00022777"/>
    </source>
</evidence>
<dbReference type="Gene3D" id="1.25.40.20">
    <property type="entry name" value="Ankyrin repeat-containing domain"/>
    <property type="match status" value="1"/>
</dbReference>
<comment type="similarity">
    <text evidence="1">Belongs to the protein kinase superfamily. TKL Ser/Thr protein kinase family.</text>
</comment>
<dbReference type="PANTHER" id="PTHR44329">
    <property type="entry name" value="SERINE/THREONINE-PROTEIN KINASE TNNI3K-RELATED"/>
    <property type="match status" value="1"/>
</dbReference>
<feature type="binding site" evidence="8">
    <location>
        <position position="211"/>
    </location>
    <ligand>
        <name>ATP</name>
        <dbReference type="ChEBI" id="CHEBI:30616"/>
    </ligand>
</feature>
<dbReference type="Pfam" id="PF12796">
    <property type="entry name" value="Ank_2"/>
    <property type="match status" value="1"/>
</dbReference>
<dbReference type="FunFam" id="3.30.200.20:FF:000180">
    <property type="entry name" value="serine/threonine-protein kinase STY46-like"/>
    <property type="match status" value="1"/>
</dbReference>
<dbReference type="PANTHER" id="PTHR44329:SF140">
    <property type="entry name" value="INACTIVE PROTEIN TYROSINE KINASE PTKL"/>
    <property type="match status" value="1"/>
</dbReference>
<feature type="repeat" description="ANK" evidence="7">
    <location>
        <begin position="87"/>
        <end position="120"/>
    </location>
</feature>
<evidence type="ECO:0000256" key="2">
    <source>
        <dbReference type="ARBA" id="ARBA00022527"/>
    </source>
</evidence>
<dbReference type="InterPro" id="IPR002110">
    <property type="entry name" value="Ankyrin_rpt"/>
</dbReference>
<dbReference type="SMART" id="SM00220">
    <property type="entry name" value="S_TKc"/>
    <property type="match status" value="1"/>
</dbReference>
<dbReference type="InterPro" id="IPR036770">
    <property type="entry name" value="Ankyrin_rpt-contain_sf"/>
</dbReference>
<dbReference type="PIRSF" id="PIRSF000654">
    <property type="entry name" value="Integrin-linked_kinase"/>
    <property type="match status" value="1"/>
</dbReference>
<accession>A0A383VCD4</accession>
<dbReference type="PROSITE" id="PS00108">
    <property type="entry name" value="PROTEIN_KINASE_ST"/>
    <property type="match status" value="1"/>
</dbReference>
<keyword evidence="2" id="KW-0723">Serine/threonine-protein kinase</keyword>
<dbReference type="SMART" id="SM00248">
    <property type="entry name" value="ANK"/>
    <property type="match status" value="2"/>
</dbReference>
<name>A0A383VCD4_TETOB</name>
<dbReference type="Pfam" id="PF07714">
    <property type="entry name" value="PK_Tyr_Ser-Thr"/>
    <property type="match status" value="1"/>
</dbReference>
<dbReference type="STRING" id="3088.A0A383VCD4"/>
<feature type="region of interest" description="Disordered" evidence="9">
    <location>
        <begin position="347"/>
        <end position="392"/>
    </location>
</feature>
<organism evidence="11 12">
    <name type="scientific">Tetradesmus obliquus</name>
    <name type="common">Green alga</name>
    <name type="synonym">Acutodesmus obliquus</name>
    <dbReference type="NCBI Taxonomy" id="3088"/>
    <lineage>
        <taxon>Eukaryota</taxon>
        <taxon>Viridiplantae</taxon>
        <taxon>Chlorophyta</taxon>
        <taxon>core chlorophytes</taxon>
        <taxon>Chlorophyceae</taxon>
        <taxon>CS clade</taxon>
        <taxon>Sphaeropleales</taxon>
        <taxon>Scenedesmaceae</taxon>
        <taxon>Tetradesmus</taxon>
    </lineage>
</organism>
<dbReference type="InterPro" id="IPR001245">
    <property type="entry name" value="Ser-Thr/Tyr_kinase_cat_dom"/>
</dbReference>
<evidence type="ECO:0000259" key="10">
    <source>
        <dbReference type="PROSITE" id="PS50011"/>
    </source>
</evidence>
<evidence type="ECO:0000256" key="6">
    <source>
        <dbReference type="ARBA" id="ARBA00022840"/>
    </source>
</evidence>
<protein>
    <recommendedName>
        <fullName evidence="10">Protein kinase domain-containing protein</fullName>
    </recommendedName>
</protein>
<dbReference type="InterPro" id="IPR051681">
    <property type="entry name" value="Ser/Thr_Kinases-Pseudokinases"/>
</dbReference>
<evidence type="ECO:0000256" key="9">
    <source>
        <dbReference type="SAM" id="MobiDB-lite"/>
    </source>
</evidence>
<feature type="domain" description="Protein kinase" evidence="10">
    <location>
        <begin position="184"/>
        <end position="503"/>
    </location>
</feature>
<dbReference type="Pfam" id="PF00069">
    <property type="entry name" value="Pkinase"/>
    <property type="match status" value="1"/>
</dbReference>
<keyword evidence="3" id="KW-0808">Transferase</keyword>